<gene>
    <name evidence="6" type="ORF">UG56_011720</name>
</gene>
<dbReference type="InterPro" id="IPR049058">
    <property type="entry name" value="NAD_Glu_DH_HM2"/>
</dbReference>
<dbReference type="SUPFAM" id="SSF51735">
    <property type="entry name" value="NAD(P)-binding Rossmann-fold domains"/>
    <property type="match status" value="1"/>
</dbReference>
<protein>
    <submittedName>
        <fullName evidence="6">NAD-glutamate dehydrogenase</fullName>
    </submittedName>
</protein>
<dbReference type="STRING" id="1844.UG56_011720"/>
<evidence type="ECO:0000259" key="1">
    <source>
        <dbReference type="Pfam" id="PF05088"/>
    </source>
</evidence>
<dbReference type="GO" id="GO:0004069">
    <property type="term" value="F:L-aspartate:2-oxoglutarate aminotransferase activity"/>
    <property type="evidence" value="ECO:0007669"/>
    <property type="project" value="InterPro"/>
</dbReference>
<keyword evidence="7" id="KW-1185">Reference proteome</keyword>
<name>A0A1J4N504_9ACTN</name>
<dbReference type="PANTHER" id="PTHR43403">
    <property type="entry name" value="NAD-SPECIFIC GLUTAMATE DEHYDROGENASE"/>
    <property type="match status" value="1"/>
</dbReference>
<accession>A0A1J4N504</accession>
<dbReference type="InterPro" id="IPR048381">
    <property type="entry name" value="GDH_C"/>
</dbReference>
<dbReference type="Pfam" id="PF05088">
    <property type="entry name" value="Bac_GDH_CD"/>
    <property type="match status" value="1"/>
</dbReference>
<dbReference type="InterPro" id="IPR049059">
    <property type="entry name" value="NAD_Glu_DH_HM1"/>
</dbReference>
<dbReference type="Pfam" id="PF21073">
    <property type="entry name" value="GDH_HM1"/>
    <property type="match status" value="1"/>
</dbReference>
<evidence type="ECO:0000259" key="2">
    <source>
        <dbReference type="Pfam" id="PF21074"/>
    </source>
</evidence>
<evidence type="ECO:0000259" key="4">
    <source>
        <dbReference type="Pfam" id="PF21076"/>
    </source>
</evidence>
<sequence>MRGVSTETHIKPVQAPQNVLQNRLPSATYFRHVAPEELTGRSEADLAGAVGSHLALAASRPQGTAAVRILTPTTAADGWSAGGRSVVEIVVDDMPYLVDSVKTELYRRGLDVHLVVHPVIEVARDVTGALEGVNEGDIRESWMHIEIDRIAPDAAKEIVAGLEGVLEDVREVVEDEPRLHRRLAEIAAGLRYTPPNSVPREEAAEAAELLAWLAEDHFLLTGYREYRLDGDYLRGRSGTGLGILRADPPQAPDHGKMPPKVAAHARDKVMLVLAKANSRSTVGEPAYLDHVGIKIFNGAGEVVGEHRFLGLFTTKAARESVTRIPVVRGKVAAVLDHTGYDRRSHTGKAMLDALETYPREELFHASTEELMDLAEAALGAIERRILRVAVRPDTYGRYVSVLVSLPRDRYNTTVRERFSKVLLEALGGTDLEFTVRISESTTARVHFVVHGTTESLGKALDTPGLVDSLESRLRKAARSWRDDLVSAVIAHAGEDGAARLSHVLDAFPEAYKEDFDADTGAADLTRLELLSHQGEAVDFSFYKDPESPGGFRIKIFRTGGPLSLSLMLPILSSFGFEVTDERPYDLEGVGTSGSEEWFIYDFGLAYSGTPVGTPTQLVAALHQAWSGRSEIDGLNALVLAGLDHGQVTMLRAYARYLRQTGTPSSFFSIGNALCTNPGIARQIVELFETRFDPSLTTRDETKRAEAIIEALDDVASLDQDRILRSYVTAILATTRTNYYRGRNYLSFKFDPQQLPDLPLPRPAYEIFVYSPDVEGVHLRFDAVARGGLRWSDRRDDFRTEVLGLAKAQQVKNTVIVPGGAKGGFVPKGVAGPDAYVTFLRGLLDVTDNRVDGRVVPPADVVRHDGDDSYLVVAADKGTATFSDLANSVAAEYDFWLGDAFASGGSAGYDHKAMGITSRGAWVSVQHHFKRLGIDPQVDEITAVGVGDMSGDVFGNGMLRSDRIRLVAAFDHRHIFIDPTPDAATGFQERKRLFEMPRSTWESYDTSLISAGGGVWSRQLKWVPISPEVRAALGLATDVKRMTPQELISAILRAPVDLLWNGGIGTYVKASSETDADAGDHANDGVRVDAAELRVRVVGEGGNLGITQAGRVEFARKGGLINTDAIDNSAGVDTSDHEVNLKILLDREVRAGSLTLAARDELLEEMTDEVAALVLADNEAHNVTLTRAVASAPQLLEAHERQIAEWVTAGVLDREVEGLPSPTEVARRLEAGEGLTAPELAVVLAWTKIERRRELVAEGLPDPATDPEMTQRLVAYFPTAIRERFPEAIVDHPLRREIWATSVVNEEVNLAFGRLDAPSR</sequence>
<evidence type="ECO:0000313" key="6">
    <source>
        <dbReference type="EMBL" id="OIJ26630.1"/>
    </source>
</evidence>
<dbReference type="Proteomes" id="UP000033772">
    <property type="component" value="Unassembled WGS sequence"/>
</dbReference>
<dbReference type="InterPro" id="IPR049064">
    <property type="entry name" value="NAD_Glu_DH_ACT3"/>
</dbReference>
<dbReference type="Pfam" id="PF21077">
    <property type="entry name" value="GDH_ACT3"/>
    <property type="match status" value="1"/>
</dbReference>
<feature type="domain" description="NAD-specific glutamate dehydrogenase C-terminal" evidence="2">
    <location>
        <begin position="1231"/>
        <end position="1308"/>
    </location>
</feature>
<dbReference type="Pfam" id="PF21078">
    <property type="entry name" value="GDH_HM3"/>
    <property type="match status" value="1"/>
</dbReference>
<evidence type="ECO:0000313" key="7">
    <source>
        <dbReference type="Proteomes" id="UP000033772"/>
    </source>
</evidence>
<dbReference type="Pfam" id="PF21079">
    <property type="entry name" value="GDH_HM2"/>
    <property type="match status" value="1"/>
</dbReference>
<feature type="domain" description="NAD-glutamate dehydrogenase ACT2" evidence="4">
    <location>
        <begin position="387"/>
        <end position="480"/>
    </location>
</feature>
<feature type="domain" description="NAD-glutamate dehydrogenase ACT3" evidence="5">
    <location>
        <begin position="538"/>
        <end position="608"/>
    </location>
</feature>
<evidence type="ECO:0000259" key="3">
    <source>
        <dbReference type="Pfam" id="PF21075"/>
    </source>
</evidence>
<evidence type="ECO:0000259" key="5">
    <source>
        <dbReference type="Pfam" id="PF21077"/>
    </source>
</evidence>
<dbReference type="Gene3D" id="3.40.50.720">
    <property type="entry name" value="NAD(P)-binding Rossmann-like Domain"/>
    <property type="match status" value="1"/>
</dbReference>
<dbReference type="SUPFAM" id="SSF53223">
    <property type="entry name" value="Aminoacid dehydrogenase-like, N-terminal domain"/>
    <property type="match status" value="1"/>
</dbReference>
<dbReference type="GO" id="GO:0006538">
    <property type="term" value="P:L-glutamate catabolic process"/>
    <property type="evidence" value="ECO:0007669"/>
    <property type="project" value="InterPro"/>
</dbReference>
<organism evidence="6 7">
    <name type="scientific">Nocardioides luteus</name>
    <dbReference type="NCBI Taxonomy" id="1844"/>
    <lineage>
        <taxon>Bacteria</taxon>
        <taxon>Bacillati</taxon>
        <taxon>Actinomycetota</taxon>
        <taxon>Actinomycetes</taxon>
        <taxon>Propionibacteriales</taxon>
        <taxon>Nocardioidaceae</taxon>
        <taxon>Nocardioides</taxon>
    </lineage>
</organism>
<dbReference type="Pfam" id="PF21074">
    <property type="entry name" value="GDH_C"/>
    <property type="match status" value="1"/>
</dbReference>
<dbReference type="PANTHER" id="PTHR43403:SF1">
    <property type="entry name" value="NAD-SPECIFIC GLUTAMATE DEHYDROGENASE"/>
    <property type="match status" value="1"/>
</dbReference>
<reference evidence="6" key="1">
    <citation type="submission" date="2016-10" db="EMBL/GenBank/DDBJ databases">
        <title>Draft Genome Sequence of Nocardioides luteus Strain BAFB, an Alkane-Degrading Bacterium Isolated from JP-7 Polluted Soil.</title>
        <authorList>
            <person name="Brown L."/>
            <person name="Ruiz O.N."/>
            <person name="Gunasekera T."/>
        </authorList>
    </citation>
    <scope>NUCLEOTIDE SEQUENCE [LARGE SCALE GENOMIC DNA]</scope>
    <source>
        <strain evidence="6">BAFB</strain>
    </source>
</reference>
<proteinExistence type="predicted"/>
<dbReference type="InterPro" id="IPR028971">
    <property type="entry name" value="NAD-GDH_cat"/>
</dbReference>
<dbReference type="InterPro" id="IPR046346">
    <property type="entry name" value="Aminoacid_DH-like_N_sf"/>
</dbReference>
<dbReference type="InterPro" id="IPR036291">
    <property type="entry name" value="NAD(P)-bd_dom_sf"/>
</dbReference>
<dbReference type="Pfam" id="PF21076">
    <property type="entry name" value="GDH_ACT2"/>
    <property type="match status" value="1"/>
</dbReference>
<dbReference type="GO" id="GO:0004352">
    <property type="term" value="F:glutamate dehydrogenase (NAD+) activity"/>
    <property type="evidence" value="ECO:0007669"/>
    <property type="project" value="InterPro"/>
</dbReference>
<dbReference type="InterPro" id="IPR024727">
    <property type="entry name" value="NAD_Glu_DH_N_ACT1"/>
</dbReference>
<feature type="domain" description="NAD-glutamate dehydrogenase catalytic" evidence="1">
    <location>
        <begin position="707"/>
        <end position="1185"/>
    </location>
</feature>
<dbReference type="InterPro" id="IPR007780">
    <property type="entry name" value="NAD_Glu_DH_bac"/>
</dbReference>
<dbReference type="OrthoDB" id="9758052at2"/>
<dbReference type="InterPro" id="IPR049062">
    <property type="entry name" value="NAD_Glu_DH_ACT2"/>
</dbReference>
<feature type="domain" description="NAD-glutamate dehydrogenase N-terminal ACT1" evidence="3">
    <location>
        <begin position="28"/>
        <end position="157"/>
    </location>
</feature>
<dbReference type="Pfam" id="PF21075">
    <property type="entry name" value="GDH_ACT1"/>
    <property type="match status" value="1"/>
</dbReference>
<dbReference type="InterPro" id="IPR049056">
    <property type="entry name" value="NAD_Glu_DH_HM3"/>
</dbReference>
<dbReference type="EMBL" id="JZDQ02000014">
    <property type="protein sequence ID" value="OIJ26630.1"/>
    <property type="molecule type" value="Genomic_DNA"/>
</dbReference>
<comment type="caution">
    <text evidence="6">The sequence shown here is derived from an EMBL/GenBank/DDBJ whole genome shotgun (WGS) entry which is preliminary data.</text>
</comment>